<gene>
    <name evidence="2" type="ORF">M0R45_036704</name>
</gene>
<accession>A0AAW1VYA5</accession>
<evidence type="ECO:0000256" key="1">
    <source>
        <dbReference type="SAM" id="Coils"/>
    </source>
</evidence>
<dbReference type="PANTHER" id="PTHR47342">
    <property type="entry name" value="PROTEIN PTST, CHLOROPLASTIC"/>
    <property type="match status" value="1"/>
</dbReference>
<reference evidence="2 3" key="1">
    <citation type="journal article" date="2023" name="G3 (Bethesda)">
        <title>A chromosome-length genome assembly and annotation of blackberry (Rubus argutus, cv. 'Hillquist').</title>
        <authorList>
            <person name="Bruna T."/>
            <person name="Aryal R."/>
            <person name="Dudchenko O."/>
            <person name="Sargent D.J."/>
            <person name="Mead D."/>
            <person name="Buti M."/>
            <person name="Cavallini A."/>
            <person name="Hytonen T."/>
            <person name="Andres J."/>
            <person name="Pham M."/>
            <person name="Weisz D."/>
            <person name="Mascagni F."/>
            <person name="Usai G."/>
            <person name="Natali L."/>
            <person name="Bassil N."/>
            <person name="Fernandez G.E."/>
            <person name="Lomsadze A."/>
            <person name="Armour M."/>
            <person name="Olukolu B."/>
            <person name="Poorten T."/>
            <person name="Britton C."/>
            <person name="Davik J."/>
            <person name="Ashrafi H."/>
            <person name="Aiden E.L."/>
            <person name="Borodovsky M."/>
            <person name="Worthington M."/>
        </authorList>
    </citation>
    <scope>NUCLEOTIDE SEQUENCE [LARGE SCALE GENOMIC DNA]</scope>
    <source>
        <strain evidence="2">PI 553951</strain>
    </source>
</reference>
<keyword evidence="3" id="KW-1185">Reference proteome</keyword>
<proteinExistence type="predicted"/>
<sequence>MQRTTPIVRQCWWLSVNALHLRVHSSRTGENEELRRSLKRETGLCCHDKQVLWLSSKNSRKVDCKNIYPPPYIVSTRKLKLGFQRLIDSQVSTGKHSLNRVLWRRHSICTSLEESSSVPAEAYGSNDEYALNDSGQELLAQPLRSNELKSLLADSQRTKLITKLSEANQQNRFLKRQLHIKEDALVNFKSELAVMELEIQALVKLAEENAKSVIPDGSRKINGKYIQSHLLSRLEAVHEKLKEQIKDVDAAQSKEVSLFWWHG</sequence>
<evidence type="ECO:0000313" key="3">
    <source>
        <dbReference type="Proteomes" id="UP001457282"/>
    </source>
</evidence>
<dbReference type="AlphaFoldDB" id="A0AAW1VYA5"/>
<keyword evidence="1" id="KW-0175">Coiled coil</keyword>
<name>A0AAW1VYA5_RUBAR</name>
<comment type="caution">
    <text evidence="2">The sequence shown here is derived from an EMBL/GenBank/DDBJ whole genome shotgun (WGS) entry which is preliminary data.</text>
</comment>
<evidence type="ECO:0000313" key="2">
    <source>
        <dbReference type="EMBL" id="KAK9912870.1"/>
    </source>
</evidence>
<protein>
    <submittedName>
        <fullName evidence="2">Uncharacterized protein</fullName>
    </submittedName>
</protein>
<feature type="coiled-coil region" evidence="1">
    <location>
        <begin position="157"/>
        <end position="184"/>
    </location>
</feature>
<organism evidence="2 3">
    <name type="scientific">Rubus argutus</name>
    <name type="common">Southern blackberry</name>
    <dbReference type="NCBI Taxonomy" id="59490"/>
    <lineage>
        <taxon>Eukaryota</taxon>
        <taxon>Viridiplantae</taxon>
        <taxon>Streptophyta</taxon>
        <taxon>Embryophyta</taxon>
        <taxon>Tracheophyta</taxon>
        <taxon>Spermatophyta</taxon>
        <taxon>Magnoliopsida</taxon>
        <taxon>eudicotyledons</taxon>
        <taxon>Gunneridae</taxon>
        <taxon>Pentapetalae</taxon>
        <taxon>rosids</taxon>
        <taxon>fabids</taxon>
        <taxon>Rosales</taxon>
        <taxon>Rosaceae</taxon>
        <taxon>Rosoideae</taxon>
        <taxon>Rosoideae incertae sedis</taxon>
        <taxon>Rubus</taxon>
    </lineage>
</organism>
<dbReference type="Proteomes" id="UP001457282">
    <property type="component" value="Unassembled WGS sequence"/>
</dbReference>
<dbReference type="PANTHER" id="PTHR47342:SF1">
    <property type="entry name" value="PROTEIN PTST, CHLOROPLASTIC"/>
    <property type="match status" value="1"/>
</dbReference>
<dbReference type="EMBL" id="JBEDUW010000007">
    <property type="protein sequence ID" value="KAK9912870.1"/>
    <property type="molecule type" value="Genomic_DNA"/>
</dbReference>